<dbReference type="Gene3D" id="2.130.10.30">
    <property type="entry name" value="Regulator of chromosome condensation 1/beta-lactamase-inhibitor protein II"/>
    <property type="match status" value="1"/>
</dbReference>
<dbReference type="Proteomes" id="UP000803884">
    <property type="component" value="Unassembled WGS sequence"/>
</dbReference>
<evidence type="ECO:0000313" key="4">
    <source>
        <dbReference type="Proteomes" id="UP000803884"/>
    </source>
</evidence>
<feature type="repeat" description="RCC1" evidence="2">
    <location>
        <begin position="322"/>
        <end position="371"/>
    </location>
</feature>
<accession>A0AB34KPD4</accession>
<organism evidence="3 4">
    <name type="scientific">Cladosporium halotolerans</name>
    <dbReference type="NCBI Taxonomy" id="1052096"/>
    <lineage>
        <taxon>Eukaryota</taxon>
        <taxon>Fungi</taxon>
        <taxon>Dikarya</taxon>
        <taxon>Ascomycota</taxon>
        <taxon>Pezizomycotina</taxon>
        <taxon>Dothideomycetes</taxon>
        <taxon>Dothideomycetidae</taxon>
        <taxon>Cladosporiales</taxon>
        <taxon>Cladosporiaceae</taxon>
        <taxon>Cladosporium</taxon>
    </lineage>
</organism>
<evidence type="ECO:0000256" key="1">
    <source>
        <dbReference type="ARBA" id="ARBA00022737"/>
    </source>
</evidence>
<dbReference type="PANTHER" id="PTHR22870:SF466">
    <property type="entry name" value="ANKYRIN REPEAT-CONTAINING PROTEIN"/>
    <property type="match status" value="1"/>
</dbReference>
<dbReference type="AlphaFoldDB" id="A0AB34KPD4"/>
<comment type="caution">
    <text evidence="3">The sequence shown here is derived from an EMBL/GenBank/DDBJ whole genome shotgun (WGS) entry which is preliminary data.</text>
</comment>
<evidence type="ECO:0000313" key="3">
    <source>
        <dbReference type="EMBL" id="KAL1584929.1"/>
    </source>
</evidence>
<dbReference type="EMBL" id="JAAQHG020000022">
    <property type="protein sequence ID" value="KAL1584929.1"/>
    <property type="molecule type" value="Genomic_DNA"/>
</dbReference>
<dbReference type="Pfam" id="PF13540">
    <property type="entry name" value="RCC1_2"/>
    <property type="match status" value="1"/>
</dbReference>
<gene>
    <name evidence="3" type="ORF">WHR41_06251</name>
</gene>
<evidence type="ECO:0000256" key="2">
    <source>
        <dbReference type="PROSITE-ProRule" id="PRU00235"/>
    </source>
</evidence>
<dbReference type="PANTHER" id="PTHR22870">
    <property type="entry name" value="REGULATOR OF CHROMOSOME CONDENSATION"/>
    <property type="match status" value="1"/>
</dbReference>
<proteinExistence type="predicted"/>
<dbReference type="InterPro" id="IPR009091">
    <property type="entry name" value="RCC1/BLIP-II"/>
</dbReference>
<keyword evidence="4" id="KW-1185">Reference proteome</keyword>
<keyword evidence="1" id="KW-0677">Repeat</keyword>
<dbReference type="InterPro" id="IPR051210">
    <property type="entry name" value="Ub_ligase/GEF_domain"/>
</dbReference>
<dbReference type="InterPro" id="IPR000408">
    <property type="entry name" value="Reg_chr_condens"/>
</dbReference>
<dbReference type="PROSITE" id="PS50012">
    <property type="entry name" value="RCC1_3"/>
    <property type="match status" value="1"/>
</dbReference>
<sequence length="371" mass="39687">MSDSNIWAAGFNAFHQLSDREGDVWEFQPLQIRSTATNGDKYDLLYPSWSSTAVRHGSKVSSLGYQQFSAEIPLDEGVDLSSPFGDHNGLLGCLDSKGKVYFLTDNKPHGEKQVFTCHGEPEAPPISHLALAGNERVAVSFKQAPNARLTHIAEFVSLASFRDWHANPSNGENYPAAHHMLPGRPKQLLANAANFILLMEDGEVYTWGDPRFRTLARPTVGPEAVPADKPGLVDALGGLKILKIQCGPGAGWLASALSEDGALYLWGTTTPGEDEGSINCLEEAGAGEVALVDILAGPDAEPADIISACVGRNHVAVVTDAGQLYMVGDNSNGQLGLPSDQSFVGDWTQVHSLRNVQRVYAGPKATFAIIA</sequence>
<name>A0AB34KPD4_9PEZI</name>
<dbReference type="RefSeq" id="XP_069228035.1">
    <property type="nucleotide sequence ID" value="XM_069374856.1"/>
</dbReference>
<dbReference type="GeneID" id="96007694"/>
<evidence type="ECO:0008006" key="5">
    <source>
        <dbReference type="Google" id="ProtNLM"/>
    </source>
</evidence>
<protein>
    <recommendedName>
        <fullName evidence="5">RCC1/BLIP-II protein</fullName>
    </recommendedName>
</protein>
<reference evidence="3 4" key="1">
    <citation type="journal article" date="2020" name="Microbiol. Resour. Announc.">
        <title>Draft Genome Sequence of a Cladosporium Species Isolated from the Mesophotic Ascidian Didemnum maculosum.</title>
        <authorList>
            <person name="Gioti A."/>
            <person name="Siaperas R."/>
            <person name="Nikolaivits E."/>
            <person name="Le Goff G."/>
            <person name="Ouazzani J."/>
            <person name="Kotoulas G."/>
            <person name="Topakas E."/>
        </authorList>
    </citation>
    <scope>NUCLEOTIDE SEQUENCE [LARGE SCALE GENOMIC DNA]</scope>
    <source>
        <strain evidence="3 4">TM138-S3</strain>
    </source>
</reference>
<dbReference type="SUPFAM" id="SSF50985">
    <property type="entry name" value="RCC1/BLIP-II"/>
    <property type="match status" value="1"/>
</dbReference>